<keyword evidence="4 5" id="KW-0173">Coenzyme A biosynthesis</keyword>
<evidence type="ECO:0000256" key="4">
    <source>
        <dbReference type="ARBA" id="ARBA00022993"/>
    </source>
</evidence>
<proteinExistence type="inferred from homology"/>
<comment type="function">
    <text evidence="5">Catalyzes the phosphorylation of the 3'-hydroxyl group of dephosphocoenzyme A to form coenzyme A.</text>
</comment>
<dbReference type="GO" id="GO:0005524">
    <property type="term" value="F:ATP binding"/>
    <property type="evidence" value="ECO:0007669"/>
    <property type="project" value="UniProtKB-UniRule"/>
</dbReference>
<dbReference type="SUPFAM" id="SSF52540">
    <property type="entry name" value="P-loop containing nucleoside triphosphate hydrolases"/>
    <property type="match status" value="1"/>
</dbReference>
<name>A0A1M6T804_XYLRU</name>
<comment type="catalytic activity">
    <reaction evidence="5">
        <text>3'-dephospho-CoA + ATP = ADP + CoA + H(+)</text>
        <dbReference type="Rhea" id="RHEA:18245"/>
        <dbReference type="ChEBI" id="CHEBI:15378"/>
        <dbReference type="ChEBI" id="CHEBI:30616"/>
        <dbReference type="ChEBI" id="CHEBI:57287"/>
        <dbReference type="ChEBI" id="CHEBI:57328"/>
        <dbReference type="ChEBI" id="CHEBI:456216"/>
        <dbReference type="EC" id="2.7.1.24"/>
    </reaction>
</comment>
<dbReference type="AlphaFoldDB" id="A0A1M6T804"/>
<comment type="pathway">
    <text evidence="5">Cofactor biosynthesis; coenzyme A biosynthesis; CoA from (R)-pantothenate: step 5/5.</text>
</comment>
<dbReference type="GO" id="GO:0004140">
    <property type="term" value="F:dephospho-CoA kinase activity"/>
    <property type="evidence" value="ECO:0007669"/>
    <property type="project" value="UniProtKB-UniRule"/>
</dbReference>
<evidence type="ECO:0000256" key="3">
    <source>
        <dbReference type="ARBA" id="ARBA00022840"/>
    </source>
</evidence>
<accession>A0A1M6T804</accession>
<dbReference type="NCBIfam" id="TIGR00152">
    <property type="entry name" value="dephospho-CoA kinase"/>
    <property type="match status" value="1"/>
</dbReference>
<dbReference type="PANTHER" id="PTHR10695:SF46">
    <property type="entry name" value="BIFUNCTIONAL COENZYME A SYNTHASE-RELATED"/>
    <property type="match status" value="1"/>
</dbReference>
<evidence type="ECO:0000256" key="1">
    <source>
        <dbReference type="ARBA" id="ARBA00009018"/>
    </source>
</evidence>
<keyword evidence="5 7" id="KW-0418">Kinase</keyword>
<dbReference type="GO" id="GO:0015937">
    <property type="term" value="P:coenzyme A biosynthetic process"/>
    <property type="evidence" value="ECO:0007669"/>
    <property type="project" value="UniProtKB-UniRule"/>
</dbReference>
<evidence type="ECO:0000313" key="8">
    <source>
        <dbReference type="Proteomes" id="UP000184130"/>
    </source>
</evidence>
<keyword evidence="5" id="KW-0963">Cytoplasm</keyword>
<dbReference type="CDD" id="cd02022">
    <property type="entry name" value="DPCK"/>
    <property type="match status" value="1"/>
</dbReference>
<dbReference type="EC" id="2.7.1.24" evidence="5 6"/>
<dbReference type="PROSITE" id="PS51219">
    <property type="entry name" value="DPCK"/>
    <property type="match status" value="1"/>
</dbReference>
<evidence type="ECO:0000256" key="2">
    <source>
        <dbReference type="ARBA" id="ARBA00022741"/>
    </source>
</evidence>
<dbReference type="Proteomes" id="UP000184130">
    <property type="component" value="Unassembled WGS sequence"/>
</dbReference>
<keyword evidence="3 5" id="KW-0067">ATP-binding</keyword>
<comment type="subcellular location">
    <subcellularLocation>
        <location evidence="5">Cytoplasm</location>
    </subcellularLocation>
</comment>
<evidence type="ECO:0000313" key="7">
    <source>
        <dbReference type="EMBL" id="SHK52969.1"/>
    </source>
</evidence>
<feature type="binding site" evidence="5">
    <location>
        <begin position="10"/>
        <end position="15"/>
    </location>
    <ligand>
        <name>ATP</name>
        <dbReference type="ChEBI" id="CHEBI:30616"/>
    </ligand>
</feature>
<dbReference type="InterPro" id="IPR027417">
    <property type="entry name" value="P-loop_NTPase"/>
</dbReference>
<evidence type="ECO:0000256" key="5">
    <source>
        <dbReference type="HAMAP-Rule" id="MF_00376"/>
    </source>
</evidence>
<dbReference type="Gene3D" id="3.40.50.300">
    <property type="entry name" value="P-loop containing nucleotide triphosphate hydrolases"/>
    <property type="match status" value="1"/>
</dbReference>
<keyword evidence="5" id="KW-0808">Transferase</keyword>
<dbReference type="RefSeq" id="WP_073206115.1">
    <property type="nucleotide sequence ID" value="NZ_FRBD01000005.1"/>
</dbReference>
<dbReference type="PANTHER" id="PTHR10695">
    <property type="entry name" value="DEPHOSPHO-COA KINASE-RELATED"/>
    <property type="match status" value="1"/>
</dbReference>
<organism evidence="7 8">
    <name type="scientific">Xylanibacter ruminicola</name>
    <name type="common">Prevotella ruminicola</name>
    <dbReference type="NCBI Taxonomy" id="839"/>
    <lineage>
        <taxon>Bacteria</taxon>
        <taxon>Pseudomonadati</taxon>
        <taxon>Bacteroidota</taxon>
        <taxon>Bacteroidia</taxon>
        <taxon>Bacteroidales</taxon>
        <taxon>Prevotellaceae</taxon>
        <taxon>Xylanibacter</taxon>
    </lineage>
</organism>
<reference evidence="7 8" key="1">
    <citation type="submission" date="2016-11" db="EMBL/GenBank/DDBJ databases">
        <authorList>
            <person name="Jaros S."/>
            <person name="Januszkiewicz K."/>
            <person name="Wedrychowicz H."/>
        </authorList>
    </citation>
    <scope>NUCLEOTIDE SEQUENCE [LARGE SCALE GENOMIC DNA]</scope>
    <source>
        <strain evidence="7 8">KHT3</strain>
    </source>
</reference>
<dbReference type="OrthoDB" id="9812943at2"/>
<sequence length="188" mass="21078">MKVGITGGIGSGKSYVCKRLQAHGIQVFDCDAVAKQLMRTEPTLRQQLTELIGPDTYTAEGNLNKAEVARFLLSSPSNAEAIDAIVHPAVFEAFKKSGLNWMESAILFESGAYRLVDKVVAVVAPKEIRIKRVMDRDNISREKTLEWMNRQMDQQEVISKADFVVMNDGETDLDNQIIKIIEQCNKQF</sequence>
<dbReference type="InterPro" id="IPR001977">
    <property type="entry name" value="Depp_CoAkinase"/>
</dbReference>
<dbReference type="GO" id="GO:0005737">
    <property type="term" value="C:cytoplasm"/>
    <property type="evidence" value="ECO:0007669"/>
    <property type="project" value="UniProtKB-SubCell"/>
</dbReference>
<evidence type="ECO:0000256" key="6">
    <source>
        <dbReference type="NCBIfam" id="TIGR00152"/>
    </source>
</evidence>
<dbReference type="EMBL" id="FRBD01000005">
    <property type="protein sequence ID" value="SHK52969.1"/>
    <property type="molecule type" value="Genomic_DNA"/>
</dbReference>
<dbReference type="UniPathway" id="UPA00241">
    <property type="reaction ID" value="UER00356"/>
</dbReference>
<dbReference type="HAMAP" id="MF_00376">
    <property type="entry name" value="Dephospho_CoA_kinase"/>
    <property type="match status" value="1"/>
</dbReference>
<keyword evidence="2 5" id="KW-0547">Nucleotide-binding</keyword>
<comment type="similarity">
    <text evidence="1 5">Belongs to the CoaE family.</text>
</comment>
<protein>
    <recommendedName>
        <fullName evidence="5 6">Dephospho-CoA kinase</fullName>
        <ecNumber evidence="5 6">2.7.1.24</ecNumber>
    </recommendedName>
    <alternativeName>
        <fullName evidence="5">Dephosphocoenzyme A kinase</fullName>
    </alternativeName>
</protein>
<dbReference type="Pfam" id="PF01121">
    <property type="entry name" value="CoaE"/>
    <property type="match status" value="1"/>
</dbReference>
<gene>
    <name evidence="5" type="primary">coaE</name>
    <name evidence="7" type="ORF">SAMN05216463_10556</name>
</gene>